<dbReference type="Proteomes" id="UP000030019">
    <property type="component" value="Unassembled WGS sequence"/>
</dbReference>
<evidence type="ECO:0000256" key="1">
    <source>
        <dbReference type="PIRNR" id="PIRNR021438"/>
    </source>
</evidence>
<dbReference type="EMBL" id="JPEN01000029">
    <property type="protein sequence ID" value="KGM37821.1"/>
    <property type="molecule type" value="Genomic_DNA"/>
</dbReference>
<keyword evidence="1 2" id="KW-0472">Membrane</keyword>
<dbReference type="PANTHER" id="PTHR40039">
    <property type="entry name" value="PROTEIN DLTD"/>
    <property type="match status" value="1"/>
</dbReference>
<dbReference type="InterPro" id="IPR023896">
    <property type="entry name" value="LTA_DltD"/>
</dbReference>
<comment type="pathway">
    <text evidence="1">Cell wall biogenesis; lipoteichoic acid biosynthesis.</text>
</comment>
<dbReference type="AlphaFoldDB" id="A0A0A0DGH0"/>
<keyword evidence="1" id="KW-1003">Cell membrane</keyword>
<comment type="similarity">
    <text evidence="1">Belongs to the DltD family.</text>
</comment>
<dbReference type="STRING" id="176090.SSIN_0313"/>
<dbReference type="RefSeq" id="WP_037614972.1">
    <property type="nucleotide sequence ID" value="NZ_JPEN01000029.1"/>
</dbReference>
<evidence type="ECO:0000313" key="4">
    <source>
        <dbReference type="Proteomes" id="UP000030019"/>
    </source>
</evidence>
<name>A0A0A0DGH0_9STRE</name>
<organism evidence="3 4">
    <name type="scientific">Streptococcus sinensis</name>
    <dbReference type="NCBI Taxonomy" id="176090"/>
    <lineage>
        <taxon>Bacteria</taxon>
        <taxon>Bacillati</taxon>
        <taxon>Bacillota</taxon>
        <taxon>Bacilli</taxon>
        <taxon>Lactobacillales</taxon>
        <taxon>Streptococcaceae</taxon>
        <taxon>Streptococcus</taxon>
    </lineage>
</organism>
<dbReference type="GO" id="GO:0005886">
    <property type="term" value="C:plasma membrane"/>
    <property type="evidence" value="ECO:0007669"/>
    <property type="project" value="UniProtKB-UniRule"/>
</dbReference>
<reference evidence="3 4" key="1">
    <citation type="submission" date="2014-06" db="EMBL/GenBank/DDBJ databases">
        <authorList>
            <person name="Teng J.L."/>
            <person name="Huang Y."/>
            <person name="Tse H."/>
            <person name="Lau S.K."/>
            <person name="Woo P.C."/>
        </authorList>
    </citation>
    <scope>NUCLEOTIDE SEQUENCE [LARGE SCALE GENOMIC DNA]</scope>
    <source>
        <strain evidence="3 4">HKU4</strain>
    </source>
</reference>
<keyword evidence="2" id="KW-0812">Transmembrane</keyword>
<proteinExistence type="inferred from homology"/>
<keyword evidence="2" id="KW-1133">Transmembrane helix</keyword>
<dbReference type="Pfam" id="PF04914">
    <property type="entry name" value="DltD"/>
    <property type="match status" value="1"/>
</dbReference>
<accession>A0A0A0DGH0</accession>
<comment type="caution">
    <text evidence="3">The sequence shown here is derived from an EMBL/GenBank/DDBJ whole genome shotgun (WGS) entry which is preliminary data.</text>
</comment>
<dbReference type="NCBIfam" id="TIGR04092">
    <property type="entry name" value="LTA_DltD"/>
    <property type="match status" value="1"/>
</dbReference>
<sequence>MLKRLWLILGPVFCALVMVALLFFFYPLEKKHDVETEKRAAVTLTAETFKSRSKKMTALTDQDTRFVPYFGSSEWLRFDSMHPAVLAEKYDRNYRPYFLGQRGAASLNQYFGMQQMASELENKTAVYVVSPQWFTKTGYDASAFQQYFNSDQLIGFLSQQDGGVGSQYAAQRLLQLYPNIAMGDIVKKVSDGSQLTSFEQQYIYTMCQFYQREDALFSALAAGNNKNYETKILPQLSRLPDEFSYEALEKVATADAIKRTGNNDLGIDNGFYKKRLASKIKKFKGFQSKQSYEKSPEYNDLQLVLEQFAKSHTNVIFVIPPVNAKWMAYTGLSADMYQRTVDKIKFQLESQGFTHIADFSKDGDKPYFMQDTIHMGWNGWLAFDKAVDPFVSNPQPAPNYEINEKFFSKEWANYTGNYEDFVK</sequence>
<dbReference type="GO" id="GO:0070395">
    <property type="term" value="P:lipoteichoic acid biosynthetic process"/>
    <property type="evidence" value="ECO:0007669"/>
    <property type="project" value="UniProtKB-UniRule"/>
</dbReference>
<evidence type="ECO:0000313" key="3">
    <source>
        <dbReference type="EMBL" id="KGM37821.1"/>
    </source>
</evidence>
<dbReference type="PATRIC" id="fig|176090.4.peg.311"/>
<dbReference type="PIRSF" id="PIRSF021438">
    <property type="entry name" value="DltD"/>
    <property type="match status" value="1"/>
</dbReference>
<gene>
    <name evidence="3" type="ORF">SSIN_0313</name>
</gene>
<keyword evidence="4" id="KW-1185">Reference proteome</keyword>
<dbReference type="eggNOG" id="COG3966">
    <property type="taxonomic scope" value="Bacteria"/>
</dbReference>
<dbReference type="PANTHER" id="PTHR40039:SF1">
    <property type="entry name" value="PROTEIN DLTD"/>
    <property type="match status" value="1"/>
</dbReference>
<feature type="transmembrane region" description="Helical" evidence="2">
    <location>
        <begin position="6"/>
        <end position="28"/>
    </location>
</feature>
<protein>
    <recommendedName>
        <fullName evidence="1">Protein DltD</fullName>
    </recommendedName>
</protein>
<evidence type="ECO:0000256" key="2">
    <source>
        <dbReference type="SAM" id="Phobius"/>
    </source>
</evidence>
<dbReference type="UniPathway" id="UPA00556"/>
<dbReference type="InterPro" id="IPR006998">
    <property type="entry name" value="DltD"/>
</dbReference>